<protein>
    <recommendedName>
        <fullName evidence="2">FAD-dependent oxidoreductase domain-containing protein 1</fullName>
    </recommendedName>
</protein>
<dbReference type="AlphaFoldDB" id="A0A3S3SI37"/>
<comment type="caution">
    <text evidence="5">The sequence shown here is derived from an EMBL/GenBank/DDBJ whole genome shotgun (WGS) entry which is preliminary data.</text>
</comment>
<dbReference type="SUPFAM" id="SSF51905">
    <property type="entry name" value="FAD/NAD(P)-binding domain"/>
    <property type="match status" value="1"/>
</dbReference>
<proteinExistence type="predicted"/>
<dbReference type="PANTHER" id="PTHR13847">
    <property type="entry name" value="SARCOSINE DEHYDROGENASE-RELATED"/>
    <property type="match status" value="1"/>
</dbReference>
<sequence>MSVCVRFVRPLLDARQTHTALLAAATRRFCSDHSVKQRDEIMKMDCVELREKMKSESNPNFVMKGYKYRYSKFVEIEPWRARKHLPEAVSDDHMRNIVPEAVDIVVIGGGIIGSSIAYFLKQRAPEGFSLCVVEKDPEYTHAATSLSLGGMRQQFSLYENIRMSTFSADFFRNYRHYLSVLDYEPPDIEFQPQGYLFLGNERNSEDLLMHHQLQTELGVFAEVYNAQELNTRFPWLNTEDIIIGAYGLQNEGWFNPRNLLIALKGKAEFLGTHYVAGELVDFNVRQPLPSLGKLDEVDQPLEECNHLIVKTAKGELKQIQFAIAVIAAGAWSQEMAEMLRIGETDGYRSVPLPIEPRKRYVYAFNCIDGPGINFPYLVDPSGVFCRRDGLGGNYLAGKSPSEDEEPDSSNLEVDYSYFDKAIQPVLTRRVKGFEKPKIVGAWAGYYDYNTFDQSPVIGAHPYYNNIYWATGFGGNGVQMAPAVGRAIMELILDHEYVSLDLTRFGWKRLFINEEVRESLIL</sequence>
<keyword evidence="1" id="KW-0560">Oxidoreductase</keyword>
<evidence type="ECO:0000313" key="6">
    <source>
        <dbReference type="Proteomes" id="UP000285301"/>
    </source>
</evidence>
<dbReference type="InterPro" id="IPR006076">
    <property type="entry name" value="FAD-dep_OxRdtase"/>
</dbReference>
<evidence type="ECO:0000313" key="5">
    <source>
        <dbReference type="EMBL" id="RWS14399.1"/>
    </source>
</evidence>
<comment type="function">
    <text evidence="3">Required for the assembly of the mitochondrial membrane respiratory chain NADH dehydrogenase (Complex I). Involved in mid-late stages of complex I assembly.</text>
</comment>
<dbReference type="Proteomes" id="UP000285301">
    <property type="component" value="Unassembled WGS sequence"/>
</dbReference>
<dbReference type="Pfam" id="PF01266">
    <property type="entry name" value="DAO"/>
    <property type="match status" value="1"/>
</dbReference>
<gene>
    <name evidence="5" type="ORF">B4U79_06345</name>
</gene>
<dbReference type="EMBL" id="NCKU01000733">
    <property type="protein sequence ID" value="RWS14399.1"/>
    <property type="molecule type" value="Genomic_DNA"/>
</dbReference>
<evidence type="ECO:0000256" key="2">
    <source>
        <dbReference type="ARBA" id="ARBA00039785"/>
    </source>
</evidence>
<dbReference type="Gene3D" id="3.30.9.10">
    <property type="entry name" value="D-Amino Acid Oxidase, subunit A, domain 2"/>
    <property type="match status" value="1"/>
</dbReference>
<accession>A0A3S3SI37</accession>
<dbReference type="STRING" id="1965070.A0A3S3SI37"/>
<evidence type="ECO:0000256" key="1">
    <source>
        <dbReference type="ARBA" id="ARBA00023002"/>
    </source>
</evidence>
<dbReference type="Gene3D" id="3.50.50.60">
    <property type="entry name" value="FAD/NAD(P)-binding domain"/>
    <property type="match status" value="1"/>
</dbReference>
<organism evidence="5 6">
    <name type="scientific">Dinothrombium tinctorium</name>
    <dbReference type="NCBI Taxonomy" id="1965070"/>
    <lineage>
        <taxon>Eukaryota</taxon>
        <taxon>Metazoa</taxon>
        <taxon>Ecdysozoa</taxon>
        <taxon>Arthropoda</taxon>
        <taxon>Chelicerata</taxon>
        <taxon>Arachnida</taxon>
        <taxon>Acari</taxon>
        <taxon>Acariformes</taxon>
        <taxon>Trombidiformes</taxon>
        <taxon>Prostigmata</taxon>
        <taxon>Anystina</taxon>
        <taxon>Parasitengona</taxon>
        <taxon>Trombidioidea</taxon>
        <taxon>Trombidiidae</taxon>
        <taxon>Dinothrombium</taxon>
    </lineage>
</organism>
<evidence type="ECO:0000256" key="3">
    <source>
        <dbReference type="ARBA" id="ARBA00046185"/>
    </source>
</evidence>
<dbReference type="GO" id="GO:0016491">
    <property type="term" value="F:oxidoreductase activity"/>
    <property type="evidence" value="ECO:0007669"/>
    <property type="project" value="UniProtKB-KW"/>
</dbReference>
<keyword evidence="6" id="KW-1185">Reference proteome</keyword>
<reference evidence="5 6" key="1">
    <citation type="journal article" date="2018" name="Gigascience">
        <title>Genomes of trombidid mites reveal novel predicted allergens and laterally-transferred genes associated with secondary metabolism.</title>
        <authorList>
            <person name="Dong X."/>
            <person name="Chaisiri K."/>
            <person name="Xia D."/>
            <person name="Armstrong S.D."/>
            <person name="Fang Y."/>
            <person name="Donnelly M.J."/>
            <person name="Kadowaki T."/>
            <person name="McGarry J.W."/>
            <person name="Darby A.C."/>
            <person name="Makepeace B.L."/>
        </authorList>
    </citation>
    <scope>NUCLEOTIDE SEQUENCE [LARGE SCALE GENOMIC DNA]</scope>
    <source>
        <strain evidence="5">UoL-WK</strain>
    </source>
</reference>
<dbReference type="GO" id="GO:0005739">
    <property type="term" value="C:mitochondrion"/>
    <property type="evidence" value="ECO:0007669"/>
    <property type="project" value="GOC"/>
</dbReference>
<feature type="domain" description="FAD dependent oxidoreductase" evidence="4">
    <location>
        <begin position="103"/>
        <end position="490"/>
    </location>
</feature>
<dbReference type="GO" id="GO:0032981">
    <property type="term" value="P:mitochondrial respiratory chain complex I assembly"/>
    <property type="evidence" value="ECO:0007669"/>
    <property type="project" value="TreeGrafter"/>
</dbReference>
<name>A0A3S3SI37_9ACAR</name>
<dbReference type="InterPro" id="IPR036188">
    <property type="entry name" value="FAD/NAD-bd_sf"/>
</dbReference>
<dbReference type="PANTHER" id="PTHR13847:SF287">
    <property type="entry name" value="FAD-DEPENDENT OXIDOREDUCTASE DOMAIN-CONTAINING PROTEIN 1"/>
    <property type="match status" value="1"/>
</dbReference>
<dbReference type="OrthoDB" id="424974at2759"/>
<evidence type="ECO:0000259" key="4">
    <source>
        <dbReference type="Pfam" id="PF01266"/>
    </source>
</evidence>